<dbReference type="Proteomes" id="UP000464624">
    <property type="component" value="Chromosome"/>
</dbReference>
<evidence type="ECO:0000313" key="3">
    <source>
        <dbReference type="Proteomes" id="UP000464624"/>
    </source>
</evidence>
<feature type="transmembrane region" description="Helical" evidence="1">
    <location>
        <begin position="34"/>
        <end position="53"/>
    </location>
</feature>
<evidence type="ECO:0000313" key="2">
    <source>
        <dbReference type="EMBL" id="BBU22581.1"/>
    </source>
</evidence>
<keyword evidence="1" id="KW-0472">Membrane</keyword>
<name>A0AAD1M1M3_MYCXE</name>
<accession>A0AAD1M1M3</accession>
<dbReference type="AlphaFoldDB" id="A0AAD1M1M3"/>
<dbReference type="InterPro" id="IPR021218">
    <property type="entry name" value="DUF2784"/>
</dbReference>
<sequence length="130" mass="14341">MYQIAVVLTAITHVAFICYVVVGGFIALRWRRTLWLHIAAVLWGAASVVGHVGCPLTGLERWARRHAGMPPLPPKGFIAHYITGVLYPVSWANAVQLAAFAVIVASWALYAWHGRHVPVRAHRGASDRVR</sequence>
<keyword evidence="1" id="KW-0812">Transmembrane</keyword>
<protein>
    <recommendedName>
        <fullName evidence="4">DUF2784 domain-containing protein</fullName>
    </recommendedName>
</protein>
<reference evidence="2 3" key="1">
    <citation type="submission" date="2019-12" db="EMBL/GenBank/DDBJ databases">
        <title>Complete genome sequence of Mycolicibacterium xenopi str. JCM15661T.</title>
        <authorList>
            <person name="Yoshida M."/>
            <person name="Fukano H."/>
            <person name="Asakura T."/>
            <person name="Hoshino Y."/>
        </authorList>
    </citation>
    <scope>NUCLEOTIDE SEQUENCE [LARGE SCALE GENOMIC DNA]</scope>
    <source>
        <strain evidence="2 3">JCM 15661T</strain>
    </source>
</reference>
<dbReference type="KEGG" id="mxe:MYXE_23710"/>
<dbReference type="RefSeq" id="WP_085194283.1">
    <property type="nucleotide sequence ID" value="NZ_AP022314.1"/>
</dbReference>
<dbReference type="EMBL" id="AP022314">
    <property type="protein sequence ID" value="BBU22581.1"/>
    <property type="molecule type" value="Genomic_DNA"/>
</dbReference>
<feature type="transmembrane region" description="Helical" evidence="1">
    <location>
        <begin position="6"/>
        <end position="27"/>
    </location>
</feature>
<keyword evidence="1" id="KW-1133">Transmembrane helix</keyword>
<proteinExistence type="predicted"/>
<dbReference type="Pfam" id="PF10861">
    <property type="entry name" value="DUF2784"/>
    <property type="match status" value="1"/>
</dbReference>
<evidence type="ECO:0000256" key="1">
    <source>
        <dbReference type="SAM" id="Phobius"/>
    </source>
</evidence>
<gene>
    <name evidence="2" type="ORF">MYXE_23710</name>
</gene>
<organism evidence="2 3">
    <name type="scientific">Mycobacterium xenopi</name>
    <dbReference type="NCBI Taxonomy" id="1789"/>
    <lineage>
        <taxon>Bacteria</taxon>
        <taxon>Bacillati</taxon>
        <taxon>Actinomycetota</taxon>
        <taxon>Actinomycetes</taxon>
        <taxon>Mycobacteriales</taxon>
        <taxon>Mycobacteriaceae</taxon>
        <taxon>Mycobacterium</taxon>
    </lineage>
</organism>
<feature type="transmembrane region" description="Helical" evidence="1">
    <location>
        <begin position="94"/>
        <end position="113"/>
    </location>
</feature>
<evidence type="ECO:0008006" key="4">
    <source>
        <dbReference type="Google" id="ProtNLM"/>
    </source>
</evidence>